<proteinExistence type="predicted"/>
<gene>
    <name evidence="2" type="ORF">ENO59_08930</name>
</gene>
<evidence type="ECO:0000313" key="2">
    <source>
        <dbReference type="EMBL" id="HER96623.1"/>
    </source>
</evidence>
<sequence length="63" mass="6831">MQPGDIGWLPRVTEASADRDPYREGSAEERPRRKRPKPDAPNASSEAPASPVGPIGQHIDLKA</sequence>
<accession>A0A7V2F756</accession>
<organism evidence="2">
    <name type="scientific">Rhodothermus marinus</name>
    <name type="common">Rhodothermus obamensis</name>
    <dbReference type="NCBI Taxonomy" id="29549"/>
    <lineage>
        <taxon>Bacteria</taxon>
        <taxon>Pseudomonadati</taxon>
        <taxon>Rhodothermota</taxon>
        <taxon>Rhodothermia</taxon>
        <taxon>Rhodothermales</taxon>
        <taxon>Rhodothermaceae</taxon>
        <taxon>Rhodothermus</taxon>
    </lineage>
</organism>
<protein>
    <submittedName>
        <fullName evidence="2">Uncharacterized protein</fullName>
    </submittedName>
</protein>
<evidence type="ECO:0000256" key="1">
    <source>
        <dbReference type="SAM" id="MobiDB-lite"/>
    </source>
</evidence>
<feature type="region of interest" description="Disordered" evidence="1">
    <location>
        <begin position="1"/>
        <end position="63"/>
    </location>
</feature>
<reference evidence="2" key="1">
    <citation type="journal article" date="2020" name="mSystems">
        <title>Genome- and Community-Level Interaction Insights into Carbon Utilization and Element Cycling Functions of Hydrothermarchaeota in Hydrothermal Sediment.</title>
        <authorList>
            <person name="Zhou Z."/>
            <person name="Liu Y."/>
            <person name="Xu W."/>
            <person name="Pan J."/>
            <person name="Luo Z.H."/>
            <person name="Li M."/>
        </authorList>
    </citation>
    <scope>NUCLEOTIDE SEQUENCE [LARGE SCALE GENOMIC DNA]</scope>
    <source>
        <strain evidence="2">SpSt-143</strain>
    </source>
</reference>
<feature type="compositionally biased region" description="Low complexity" evidence="1">
    <location>
        <begin position="40"/>
        <end position="50"/>
    </location>
</feature>
<dbReference type="EMBL" id="DSGB01000006">
    <property type="protein sequence ID" value="HER96623.1"/>
    <property type="molecule type" value="Genomic_DNA"/>
</dbReference>
<name>A0A7V2F756_RHOMR</name>
<comment type="caution">
    <text evidence="2">The sequence shown here is derived from an EMBL/GenBank/DDBJ whole genome shotgun (WGS) entry which is preliminary data.</text>
</comment>
<dbReference type="AlphaFoldDB" id="A0A7V2F756"/>
<feature type="compositionally biased region" description="Basic and acidic residues" evidence="1">
    <location>
        <begin position="16"/>
        <end position="31"/>
    </location>
</feature>